<evidence type="ECO:0000313" key="1">
    <source>
        <dbReference type="EMBL" id="KAJ4823250.1"/>
    </source>
</evidence>
<reference evidence="1" key="1">
    <citation type="submission" date="2022-02" db="EMBL/GenBank/DDBJ databases">
        <authorList>
            <person name="Henning P.M."/>
            <person name="McCubbin A.G."/>
            <person name="Shore J.S."/>
        </authorList>
    </citation>
    <scope>NUCLEOTIDE SEQUENCE</scope>
    <source>
        <strain evidence="1">F60SS</strain>
        <tissue evidence="1">Leaves</tissue>
    </source>
</reference>
<proteinExistence type="predicted"/>
<sequence length="546" mass="59982">MGNKISQGALPIGTSFKLPTSLMPSWPTGEGFGNGVIDLGGGLKVCQISSFTKVWATFEGGPDNLGASFFEPSQIPQGFFMLGSYSQPNNRQLHGWVLAGKDETGEALKQPIDYTLVWSSKSLKIKQDGIGYIWLPTPPDGYKALGHVVTKSPDKPSLENIRCVRSDLTDQCGIDTWIWSQEDETDPDGFNIFSLEPSIRGTEALGVSVGTFLAQKATTDPVSLSCLKNTSSSRFSCMPNLSQVQAIYQAYSPWIYFHPDEKYLPASVDWYFKNGAILYNREDEANPVPIQPNGSNLPQGGANDGAYWVDLPVDESAKERVKKGDLQDTEVYLHIKPALGATFTDIVTWVFYPFNGPSRAKVQPINIPLGKIGEHIGDWEHVTSRVSNFNGELWSIYCSAHSGGSWYDASQVEFKDGNKPVAYASLNGHAMYAKPGLVLQGGGGIGIRNDSAKSDKLLNTGSRFSVVSAEYMGTAVIEPPWLNYLRKWGPRITYDIAEEIERVEKYLPGNLKSAFQKFVKILPNEVLGEDGPTGPKLKRNWIGDEV</sequence>
<dbReference type="PANTHER" id="PTHR48152">
    <property type="entry name" value="F1C9.34 PROTEIN"/>
    <property type="match status" value="1"/>
</dbReference>
<organism evidence="1 2">
    <name type="scientific">Turnera subulata</name>
    <dbReference type="NCBI Taxonomy" id="218843"/>
    <lineage>
        <taxon>Eukaryota</taxon>
        <taxon>Viridiplantae</taxon>
        <taxon>Streptophyta</taxon>
        <taxon>Embryophyta</taxon>
        <taxon>Tracheophyta</taxon>
        <taxon>Spermatophyta</taxon>
        <taxon>Magnoliopsida</taxon>
        <taxon>eudicotyledons</taxon>
        <taxon>Gunneridae</taxon>
        <taxon>Pentapetalae</taxon>
        <taxon>rosids</taxon>
        <taxon>fabids</taxon>
        <taxon>Malpighiales</taxon>
        <taxon>Passifloraceae</taxon>
        <taxon>Turnera</taxon>
    </lineage>
</organism>
<dbReference type="PANTHER" id="PTHR48152:SF3">
    <property type="entry name" value="DUF946 FAMILY PROTEIN (DUF946)"/>
    <property type="match status" value="1"/>
</dbReference>
<name>A0A9Q0F3B7_9ROSI</name>
<dbReference type="InterPro" id="IPR009291">
    <property type="entry name" value="Vps62"/>
</dbReference>
<evidence type="ECO:0000313" key="2">
    <source>
        <dbReference type="Proteomes" id="UP001141552"/>
    </source>
</evidence>
<keyword evidence="2" id="KW-1185">Reference proteome</keyword>
<dbReference type="EMBL" id="JAKUCV010007495">
    <property type="protein sequence ID" value="KAJ4823250.1"/>
    <property type="molecule type" value="Genomic_DNA"/>
</dbReference>
<dbReference type="Pfam" id="PF06101">
    <property type="entry name" value="Vps62"/>
    <property type="match status" value="1"/>
</dbReference>
<dbReference type="OrthoDB" id="188042at2759"/>
<comment type="caution">
    <text evidence="1">The sequence shown here is derived from an EMBL/GenBank/DDBJ whole genome shotgun (WGS) entry which is preliminary data.</text>
</comment>
<evidence type="ECO:0008006" key="3">
    <source>
        <dbReference type="Google" id="ProtNLM"/>
    </source>
</evidence>
<dbReference type="AlphaFoldDB" id="A0A9Q0F3B7"/>
<gene>
    <name evidence="1" type="ORF">Tsubulata_032205</name>
</gene>
<accession>A0A9Q0F3B7</accession>
<reference evidence="1" key="2">
    <citation type="journal article" date="2023" name="Plants (Basel)">
        <title>Annotation of the Turnera subulata (Passifloraceae) Draft Genome Reveals the S-Locus Evolved after the Divergence of Turneroideae from Passifloroideae in a Stepwise Manner.</title>
        <authorList>
            <person name="Henning P.M."/>
            <person name="Roalson E.H."/>
            <person name="Mir W."/>
            <person name="McCubbin A.G."/>
            <person name="Shore J.S."/>
        </authorList>
    </citation>
    <scope>NUCLEOTIDE SEQUENCE</scope>
    <source>
        <strain evidence="1">F60SS</strain>
    </source>
</reference>
<dbReference type="Proteomes" id="UP001141552">
    <property type="component" value="Unassembled WGS sequence"/>
</dbReference>
<protein>
    <recommendedName>
        <fullName evidence="3">Vacuolar protein sorting-associated protein 62</fullName>
    </recommendedName>
</protein>